<feature type="transmembrane region" description="Helical" evidence="1">
    <location>
        <begin position="12"/>
        <end position="37"/>
    </location>
</feature>
<feature type="transmembrane region" description="Helical" evidence="1">
    <location>
        <begin position="57"/>
        <end position="82"/>
    </location>
</feature>
<feature type="transmembrane region" description="Helical" evidence="1">
    <location>
        <begin position="89"/>
        <end position="109"/>
    </location>
</feature>
<dbReference type="AlphaFoldDB" id="A0A7S1AMY5"/>
<proteinExistence type="predicted"/>
<feature type="transmembrane region" description="Helical" evidence="1">
    <location>
        <begin position="411"/>
        <end position="428"/>
    </location>
</feature>
<feature type="transmembrane region" description="Helical" evidence="1">
    <location>
        <begin position="373"/>
        <end position="399"/>
    </location>
</feature>
<feature type="transmembrane region" description="Helical" evidence="1">
    <location>
        <begin position="183"/>
        <end position="202"/>
    </location>
</feature>
<feature type="transmembrane region" description="Helical" evidence="1">
    <location>
        <begin position="315"/>
        <end position="336"/>
    </location>
</feature>
<dbReference type="EMBL" id="HBFQ01047521">
    <property type="protein sequence ID" value="CAD8859499.1"/>
    <property type="molecule type" value="Transcribed_RNA"/>
</dbReference>
<keyword evidence="1" id="KW-1133">Transmembrane helix</keyword>
<evidence type="ECO:0000256" key="1">
    <source>
        <dbReference type="SAM" id="Phobius"/>
    </source>
</evidence>
<name>A0A7S1AMY5_NOCSC</name>
<reference evidence="2" key="1">
    <citation type="submission" date="2021-01" db="EMBL/GenBank/DDBJ databases">
        <authorList>
            <person name="Corre E."/>
            <person name="Pelletier E."/>
            <person name="Niang G."/>
            <person name="Scheremetjew M."/>
            <person name="Finn R."/>
            <person name="Kale V."/>
            <person name="Holt S."/>
            <person name="Cochrane G."/>
            <person name="Meng A."/>
            <person name="Brown T."/>
            <person name="Cohen L."/>
        </authorList>
    </citation>
    <scope>NUCLEOTIDE SEQUENCE</scope>
</reference>
<gene>
    <name evidence="2" type="ORF">NSCI0253_LOCUS33853</name>
</gene>
<feature type="transmembrane region" description="Helical" evidence="1">
    <location>
        <begin position="121"/>
        <end position="141"/>
    </location>
</feature>
<keyword evidence="1" id="KW-0812">Transmembrane</keyword>
<feature type="transmembrane region" description="Helical" evidence="1">
    <location>
        <begin position="153"/>
        <end position="177"/>
    </location>
</feature>
<accession>A0A7S1AMY5</accession>
<protein>
    <submittedName>
        <fullName evidence="2">Uncharacterized protein</fullName>
    </submittedName>
</protein>
<feature type="transmembrane region" description="Helical" evidence="1">
    <location>
        <begin position="282"/>
        <end position="303"/>
    </location>
</feature>
<keyword evidence="1" id="KW-0472">Membrane</keyword>
<organism evidence="2">
    <name type="scientific">Noctiluca scintillans</name>
    <name type="common">Sea sparkle</name>
    <name type="synonym">Red tide dinoflagellate</name>
    <dbReference type="NCBI Taxonomy" id="2966"/>
    <lineage>
        <taxon>Eukaryota</taxon>
        <taxon>Sar</taxon>
        <taxon>Alveolata</taxon>
        <taxon>Dinophyceae</taxon>
        <taxon>Noctilucales</taxon>
        <taxon>Noctilucaceae</taxon>
        <taxon>Noctiluca</taxon>
    </lineage>
</organism>
<evidence type="ECO:0000313" key="2">
    <source>
        <dbReference type="EMBL" id="CAD8859499.1"/>
    </source>
</evidence>
<sequence>MQADVSFGACRLILVAVSAFICAGFLPGVAVWVDIFVEAGVFVSLCAEAEPGCGAQYIAVSLSMVSGKVASLLSALPVGLLFGRYGGRLSFYGAGLLVCGIVLLQVPLAGVRIGCEPWTSLVFPVAVMTACAGSMLNSVCLPSMVWHYPQKMVWIPALGQMSYSIAALVPILCRMLMRLTGGSLRAVMFAYATLVAAAGLTCGQMTPMTECPEGSHTLGLQLVKRSGSVRDEVFSAHRVLLRDWRQLWFLGGMSLVMSRDTLMTTLSGFYGSRLLASDRVLAAMYSVMVAVVGTLTSLATMGSSTEQGGPFGARGCLWLGSALLVFSAIAAAVLVVLPLWSAQAITAGSVATTQCLLTVVLKRCRLFSVHSNAAVAEGLFAAYLVCPYLALVCLGYAWVSYSMSSHDLGHAFRAFSLMALLGTTAFCMRRGVSQPPPVRLFAMPRSPSTSVPLPSDSEDDVEFTGESEAYALPPSADSGQAPLESERWFAEPDAGGGPGDVDPVSYLQWERWDGQELLQEVLEVPLTKSADLLRSTSRAHRDMCCVNHSPFPLFGYAFHSCHHEPITSRNSNWLERGPRVVQDPVLEAAEPLLRELERDDNGFMRL</sequence>